<gene>
    <name evidence="1" type="ORF">ACFSUS_02350</name>
</gene>
<evidence type="ECO:0000313" key="2">
    <source>
        <dbReference type="Proteomes" id="UP001597469"/>
    </source>
</evidence>
<protein>
    <submittedName>
        <fullName evidence="1">Uncharacterized protein</fullName>
    </submittedName>
</protein>
<accession>A0ABW5LZI4</accession>
<proteinExistence type="predicted"/>
<evidence type="ECO:0000313" key="1">
    <source>
        <dbReference type="EMBL" id="MFD2569456.1"/>
    </source>
</evidence>
<name>A0ABW5LZI4_9BACT</name>
<organism evidence="1 2">
    <name type="scientific">Spirosoma soli</name>
    <dbReference type="NCBI Taxonomy" id="1770529"/>
    <lineage>
        <taxon>Bacteria</taxon>
        <taxon>Pseudomonadati</taxon>
        <taxon>Bacteroidota</taxon>
        <taxon>Cytophagia</taxon>
        <taxon>Cytophagales</taxon>
        <taxon>Cytophagaceae</taxon>
        <taxon>Spirosoma</taxon>
    </lineage>
</organism>
<dbReference type="RefSeq" id="WP_381518506.1">
    <property type="nucleotide sequence ID" value="NZ_JBHULN010000001.1"/>
</dbReference>
<keyword evidence="2" id="KW-1185">Reference proteome</keyword>
<comment type="caution">
    <text evidence="1">The sequence shown here is derived from an EMBL/GenBank/DDBJ whole genome shotgun (WGS) entry which is preliminary data.</text>
</comment>
<dbReference type="Proteomes" id="UP001597469">
    <property type="component" value="Unassembled WGS sequence"/>
</dbReference>
<sequence length="92" mass="10466">MNITEYALNRLTTPQLARFASSHATLLANVERPTFKLALYHLEGHFVEIGYCAKKQADSPSWELYSANHFPDTPANTKYLNIYLKQIELGAH</sequence>
<dbReference type="EMBL" id="JBHULN010000001">
    <property type="protein sequence ID" value="MFD2569456.1"/>
    <property type="molecule type" value="Genomic_DNA"/>
</dbReference>
<reference evidence="2" key="1">
    <citation type="journal article" date="2019" name="Int. J. Syst. Evol. Microbiol.">
        <title>The Global Catalogue of Microorganisms (GCM) 10K type strain sequencing project: providing services to taxonomists for standard genome sequencing and annotation.</title>
        <authorList>
            <consortium name="The Broad Institute Genomics Platform"/>
            <consortium name="The Broad Institute Genome Sequencing Center for Infectious Disease"/>
            <person name="Wu L."/>
            <person name="Ma J."/>
        </authorList>
    </citation>
    <scope>NUCLEOTIDE SEQUENCE [LARGE SCALE GENOMIC DNA]</scope>
    <source>
        <strain evidence="2">KCTC 42805</strain>
    </source>
</reference>